<reference evidence="1" key="1">
    <citation type="submission" date="2018-02" db="EMBL/GenBank/DDBJ databases">
        <title>Rhizophora mucronata_Transcriptome.</title>
        <authorList>
            <person name="Meera S.P."/>
            <person name="Sreeshan A."/>
            <person name="Augustine A."/>
        </authorList>
    </citation>
    <scope>NUCLEOTIDE SEQUENCE</scope>
    <source>
        <tissue evidence="1">Leaf</tissue>
    </source>
</reference>
<protein>
    <submittedName>
        <fullName evidence="1">Uncharacterized protein</fullName>
    </submittedName>
</protein>
<name>A0A2P2PB56_RHIMU</name>
<organism evidence="1">
    <name type="scientific">Rhizophora mucronata</name>
    <name type="common">Asiatic mangrove</name>
    <dbReference type="NCBI Taxonomy" id="61149"/>
    <lineage>
        <taxon>Eukaryota</taxon>
        <taxon>Viridiplantae</taxon>
        <taxon>Streptophyta</taxon>
        <taxon>Embryophyta</taxon>
        <taxon>Tracheophyta</taxon>
        <taxon>Spermatophyta</taxon>
        <taxon>Magnoliopsida</taxon>
        <taxon>eudicotyledons</taxon>
        <taxon>Gunneridae</taxon>
        <taxon>Pentapetalae</taxon>
        <taxon>rosids</taxon>
        <taxon>fabids</taxon>
        <taxon>Malpighiales</taxon>
        <taxon>Rhizophoraceae</taxon>
        <taxon>Rhizophora</taxon>
    </lineage>
</organism>
<dbReference type="EMBL" id="GGEC01071504">
    <property type="protein sequence ID" value="MBX51988.1"/>
    <property type="molecule type" value="Transcribed_RNA"/>
</dbReference>
<dbReference type="AlphaFoldDB" id="A0A2P2PB56"/>
<sequence length="42" mass="4681">MYMGRPTPQQFKLLQALSMTLQTLSFGDPHISSKGGPIYRSP</sequence>
<proteinExistence type="predicted"/>
<evidence type="ECO:0000313" key="1">
    <source>
        <dbReference type="EMBL" id="MBX51988.1"/>
    </source>
</evidence>
<accession>A0A2P2PB56</accession>